<organism evidence="1">
    <name type="scientific">viral metagenome</name>
    <dbReference type="NCBI Taxonomy" id="1070528"/>
    <lineage>
        <taxon>unclassified sequences</taxon>
        <taxon>metagenomes</taxon>
        <taxon>organismal metagenomes</taxon>
    </lineage>
</organism>
<protein>
    <submittedName>
        <fullName evidence="1">Uncharacterized protein</fullName>
    </submittedName>
</protein>
<reference evidence="1" key="1">
    <citation type="journal article" date="2020" name="Nature">
        <title>Giant virus diversity and host interactions through global metagenomics.</title>
        <authorList>
            <person name="Schulz F."/>
            <person name="Roux S."/>
            <person name="Paez-Espino D."/>
            <person name="Jungbluth S."/>
            <person name="Walsh D.A."/>
            <person name="Denef V.J."/>
            <person name="McMahon K.D."/>
            <person name="Konstantinidis K.T."/>
            <person name="Eloe-Fadrosh E.A."/>
            <person name="Kyrpides N.C."/>
            <person name="Woyke T."/>
        </authorList>
    </citation>
    <scope>NUCLEOTIDE SEQUENCE</scope>
    <source>
        <strain evidence="1">GVMAG-M-3300023184-72</strain>
    </source>
</reference>
<name>A0A6C0IHL2_9ZZZZ</name>
<dbReference type="EMBL" id="MN740162">
    <property type="protein sequence ID" value="QHT91013.1"/>
    <property type="molecule type" value="Genomic_DNA"/>
</dbReference>
<proteinExistence type="predicted"/>
<dbReference type="AlphaFoldDB" id="A0A6C0IHL2"/>
<evidence type="ECO:0000313" key="1">
    <source>
        <dbReference type="EMBL" id="QHT91013.1"/>
    </source>
</evidence>
<sequence>MDNKHKEFFIIMKKERREKKRTTKRSISGEEVIFIFEKVLEGWKTIKIYNTIIQQNPASNIDKKKVEVISSGNCKVYESELPKEKYEHYLKLREKIYELKNNNTNNTSNL</sequence>
<accession>A0A6C0IHL2</accession>